<dbReference type="Proteomes" id="UP000186922">
    <property type="component" value="Unassembled WGS sequence"/>
</dbReference>
<evidence type="ECO:0000313" key="2">
    <source>
        <dbReference type="Proteomes" id="UP000186922"/>
    </source>
</evidence>
<name>A0A1D1W305_RAMVA</name>
<accession>A0A1D1W305</accession>
<reference evidence="1 2" key="1">
    <citation type="journal article" date="2016" name="Nat. Commun.">
        <title>Extremotolerant tardigrade genome and improved radiotolerance of human cultured cells by tardigrade-unique protein.</title>
        <authorList>
            <person name="Hashimoto T."/>
            <person name="Horikawa D.D."/>
            <person name="Saito Y."/>
            <person name="Kuwahara H."/>
            <person name="Kozuka-Hata H."/>
            <person name="Shin-I T."/>
            <person name="Minakuchi Y."/>
            <person name="Ohishi K."/>
            <person name="Motoyama A."/>
            <person name="Aizu T."/>
            <person name="Enomoto A."/>
            <person name="Kondo K."/>
            <person name="Tanaka S."/>
            <person name="Hara Y."/>
            <person name="Koshikawa S."/>
            <person name="Sagara H."/>
            <person name="Miura T."/>
            <person name="Yokobori S."/>
            <person name="Miyagawa K."/>
            <person name="Suzuki Y."/>
            <person name="Kubo T."/>
            <person name="Oyama M."/>
            <person name="Kohara Y."/>
            <person name="Fujiyama A."/>
            <person name="Arakawa K."/>
            <person name="Katayama T."/>
            <person name="Toyoda A."/>
            <person name="Kunieda T."/>
        </authorList>
    </citation>
    <scope>NUCLEOTIDE SEQUENCE [LARGE SCALE GENOMIC DNA]</scope>
    <source>
        <strain evidence="1 2">YOKOZUNA-1</strain>
    </source>
</reference>
<protein>
    <submittedName>
        <fullName evidence="1">Uncharacterized protein</fullName>
    </submittedName>
</protein>
<gene>
    <name evidence="1" type="primary">RvY_15463-1</name>
    <name evidence="1" type="synonym">RvY_15463.1</name>
    <name evidence="1" type="ORF">RvY_15463</name>
</gene>
<dbReference type="EMBL" id="BDGG01000012">
    <property type="protein sequence ID" value="GAV05309.1"/>
    <property type="molecule type" value="Genomic_DNA"/>
</dbReference>
<comment type="caution">
    <text evidence="1">The sequence shown here is derived from an EMBL/GenBank/DDBJ whole genome shotgun (WGS) entry which is preliminary data.</text>
</comment>
<dbReference type="AlphaFoldDB" id="A0A1D1W305"/>
<evidence type="ECO:0000313" key="1">
    <source>
        <dbReference type="EMBL" id="GAV05309.1"/>
    </source>
</evidence>
<organism evidence="1 2">
    <name type="scientific">Ramazzottius varieornatus</name>
    <name type="common">Water bear</name>
    <name type="synonym">Tardigrade</name>
    <dbReference type="NCBI Taxonomy" id="947166"/>
    <lineage>
        <taxon>Eukaryota</taxon>
        <taxon>Metazoa</taxon>
        <taxon>Ecdysozoa</taxon>
        <taxon>Tardigrada</taxon>
        <taxon>Eutardigrada</taxon>
        <taxon>Parachela</taxon>
        <taxon>Hypsibioidea</taxon>
        <taxon>Ramazzottiidae</taxon>
        <taxon>Ramazzottius</taxon>
    </lineage>
</organism>
<proteinExistence type="predicted"/>
<sequence length="114" mass="12605">MSNLHVVIQTASGPHLIASRVSVAAKQLGLRSDPIIVPDALIKQLLGEDQLSPCLELAVVDPVRYRNAMQNKSRSLTMNERITVRRDPNFQTLPLLYQLSSIRHSIFLSATGAM</sequence>
<keyword evidence="2" id="KW-1185">Reference proteome</keyword>